<dbReference type="PANTHER" id="PTHR43133:SF60">
    <property type="entry name" value="RNA POLYMERASE SIGMA FACTOR SIGV"/>
    <property type="match status" value="1"/>
</dbReference>
<evidence type="ECO:0000256" key="3">
    <source>
        <dbReference type="ARBA" id="ARBA00023082"/>
    </source>
</evidence>
<dbReference type="PANTHER" id="PTHR43133">
    <property type="entry name" value="RNA POLYMERASE ECF-TYPE SIGMA FACTO"/>
    <property type="match status" value="1"/>
</dbReference>
<dbReference type="SUPFAM" id="SSF88659">
    <property type="entry name" value="Sigma3 and sigma4 domains of RNA polymerase sigma factors"/>
    <property type="match status" value="1"/>
</dbReference>
<evidence type="ECO:0000313" key="9">
    <source>
        <dbReference type="EMBL" id="MFD2115682.1"/>
    </source>
</evidence>
<keyword evidence="3 6" id="KW-0731">Sigma factor</keyword>
<dbReference type="Pfam" id="PF08281">
    <property type="entry name" value="Sigma70_r4_2"/>
    <property type="match status" value="1"/>
</dbReference>
<name>A0ABW4YJE6_9BACL</name>
<dbReference type="NCBIfam" id="TIGR02937">
    <property type="entry name" value="sigma70-ECF"/>
    <property type="match status" value="1"/>
</dbReference>
<dbReference type="InterPro" id="IPR013324">
    <property type="entry name" value="RNA_pol_sigma_r3/r4-like"/>
</dbReference>
<dbReference type="PROSITE" id="PS01063">
    <property type="entry name" value="SIGMA70_ECF"/>
    <property type="match status" value="1"/>
</dbReference>
<keyword evidence="10" id="KW-1185">Reference proteome</keyword>
<dbReference type="InterPro" id="IPR007627">
    <property type="entry name" value="RNA_pol_sigma70_r2"/>
</dbReference>
<feature type="domain" description="RNA polymerase sigma factor 70 region 4 type 2" evidence="8">
    <location>
        <begin position="121"/>
        <end position="167"/>
    </location>
</feature>
<dbReference type="InterPro" id="IPR039425">
    <property type="entry name" value="RNA_pol_sigma-70-like"/>
</dbReference>
<dbReference type="InterPro" id="IPR036388">
    <property type="entry name" value="WH-like_DNA-bd_sf"/>
</dbReference>
<evidence type="ECO:0000256" key="1">
    <source>
        <dbReference type="ARBA" id="ARBA00010641"/>
    </source>
</evidence>
<dbReference type="Proteomes" id="UP001597362">
    <property type="component" value="Unassembled WGS sequence"/>
</dbReference>
<organism evidence="9 10">
    <name type="scientific">Paenibacillus yanchengensis</name>
    <dbReference type="NCBI Taxonomy" id="2035833"/>
    <lineage>
        <taxon>Bacteria</taxon>
        <taxon>Bacillati</taxon>
        <taxon>Bacillota</taxon>
        <taxon>Bacilli</taxon>
        <taxon>Bacillales</taxon>
        <taxon>Paenibacillaceae</taxon>
        <taxon>Paenibacillus</taxon>
    </lineage>
</organism>
<gene>
    <name evidence="9" type="ORF">ACFSJH_08075</name>
</gene>
<evidence type="ECO:0000256" key="6">
    <source>
        <dbReference type="RuleBase" id="RU000716"/>
    </source>
</evidence>
<dbReference type="InterPro" id="IPR013249">
    <property type="entry name" value="RNA_pol_sigma70_r4_t2"/>
</dbReference>
<dbReference type="RefSeq" id="WP_377771087.1">
    <property type="nucleotide sequence ID" value="NZ_JBHUHO010000024.1"/>
</dbReference>
<reference evidence="10" key="1">
    <citation type="journal article" date="2019" name="Int. J. Syst. Evol. Microbiol.">
        <title>The Global Catalogue of Microorganisms (GCM) 10K type strain sequencing project: providing services to taxonomists for standard genome sequencing and annotation.</title>
        <authorList>
            <consortium name="The Broad Institute Genomics Platform"/>
            <consortium name="The Broad Institute Genome Sequencing Center for Infectious Disease"/>
            <person name="Wu L."/>
            <person name="Ma J."/>
        </authorList>
    </citation>
    <scope>NUCLEOTIDE SEQUENCE [LARGE SCALE GENOMIC DNA]</scope>
    <source>
        <strain evidence="10">GH52</strain>
    </source>
</reference>
<keyword evidence="4 6" id="KW-0238">DNA-binding</keyword>
<comment type="similarity">
    <text evidence="1 6">Belongs to the sigma-70 factor family. ECF subfamily.</text>
</comment>
<dbReference type="Pfam" id="PF04542">
    <property type="entry name" value="Sigma70_r2"/>
    <property type="match status" value="1"/>
</dbReference>
<dbReference type="InterPro" id="IPR014284">
    <property type="entry name" value="RNA_pol_sigma-70_dom"/>
</dbReference>
<feature type="domain" description="RNA polymerase sigma-70 region 2" evidence="7">
    <location>
        <begin position="22"/>
        <end position="88"/>
    </location>
</feature>
<evidence type="ECO:0000256" key="4">
    <source>
        <dbReference type="ARBA" id="ARBA00023125"/>
    </source>
</evidence>
<evidence type="ECO:0000313" key="10">
    <source>
        <dbReference type="Proteomes" id="UP001597362"/>
    </source>
</evidence>
<comment type="caution">
    <text evidence="9">The sequence shown here is derived from an EMBL/GenBank/DDBJ whole genome shotgun (WGS) entry which is preliminary data.</text>
</comment>
<dbReference type="Gene3D" id="1.10.10.10">
    <property type="entry name" value="Winged helix-like DNA-binding domain superfamily/Winged helix DNA-binding domain"/>
    <property type="match status" value="1"/>
</dbReference>
<keyword evidence="5 6" id="KW-0804">Transcription</keyword>
<dbReference type="CDD" id="cd06171">
    <property type="entry name" value="Sigma70_r4"/>
    <property type="match status" value="1"/>
</dbReference>
<dbReference type="Gene3D" id="1.10.1740.10">
    <property type="match status" value="1"/>
</dbReference>
<evidence type="ECO:0000256" key="2">
    <source>
        <dbReference type="ARBA" id="ARBA00023015"/>
    </source>
</evidence>
<evidence type="ECO:0000256" key="5">
    <source>
        <dbReference type="ARBA" id="ARBA00023163"/>
    </source>
</evidence>
<dbReference type="EMBL" id="JBHUHO010000024">
    <property type="protein sequence ID" value="MFD2115682.1"/>
    <property type="molecule type" value="Genomic_DNA"/>
</dbReference>
<sequence>MLEEQELIYHAKQGDSNCLAKLLQANYDFVYHYVLKVTLNKQRTEDLVQDTMVIAIEKIATFQEKSKFSTWLMTIASRLLIDRSRRAKLERLWLHTKKQQLMHHDDRQQMEQPLAWMPAWQAAAELPEKYRMVIILKYYYQFTQTEIASLLQIAEGTVKSRINKALTLLRKEYALHEK</sequence>
<accession>A0ABW4YJE6</accession>
<evidence type="ECO:0000259" key="8">
    <source>
        <dbReference type="Pfam" id="PF08281"/>
    </source>
</evidence>
<dbReference type="InterPro" id="IPR000838">
    <property type="entry name" value="RNA_pol_sigma70_ECF_CS"/>
</dbReference>
<keyword evidence="2 6" id="KW-0805">Transcription regulation</keyword>
<dbReference type="SUPFAM" id="SSF88946">
    <property type="entry name" value="Sigma2 domain of RNA polymerase sigma factors"/>
    <property type="match status" value="1"/>
</dbReference>
<protein>
    <recommendedName>
        <fullName evidence="6">RNA polymerase sigma factor</fullName>
    </recommendedName>
</protein>
<dbReference type="InterPro" id="IPR013325">
    <property type="entry name" value="RNA_pol_sigma_r2"/>
</dbReference>
<proteinExistence type="inferred from homology"/>
<evidence type="ECO:0000259" key="7">
    <source>
        <dbReference type="Pfam" id="PF04542"/>
    </source>
</evidence>